<proteinExistence type="predicted"/>
<dbReference type="Gene3D" id="2.60.40.10">
    <property type="entry name" value="Immunoglobulins"/>
    <property type="match status" value="1"/>
</dbReference>
<keyword evidence="1" id="KW-0732">Signal</keyword>
<dbReference type="EMBL" id="JACSQO010000001">
    <property type="protein sequence ID" value="MBD7943175.1"/>
    <property type="molecule type" value="Genomic_DNA"/>
</dbReference>
<evidence type="ECO:0000256" key="1">
    <source>
        <dbReference type="SAM" id="SignalP"/>
    </source>
</evidence>
<keyword evidence="4" id="KW-1185">Reference proteome</keyword>
<organism evidence="3 4">
    <name type="scientific">Psychrobacillus faecigallinarum</name>
    <dbReference type="NCBI Taxonomy" id="2762235"/>
    <lineage>
        <taxon>Bacteria</taxon>
        <taxon>Bacillati</taxon>
        <taxon>Bacillota</taxon>
        <taxon>Bacilli</taxon>
        <taxon>Bacillales</taxon>
        <taxon>Bacillaceae</taxon>
        <taxon>Psychrobacillus</taxon>
    </lineage>
</organism>
<dbReference type="Proteomes" id="UP000640786">
    <property type="component" value="Unassembled WGS sequence"/>
</dbReference>
<feature type="chain" id="PRO_5045951091" description="SbsC C-terminal domain-containing protein" evidence="1">
    <location>
        <begin position="26"/>
        <end position="736"/>
    </location>
</feature>
<accession>A0ABR8R697</accession>
<feature type="signal peptide" evidence="1">
    <location>
        <begin position="1"/>
        <end position="25"/>
    </location>
</feature>
<dbReference type="InterPro" id="IPR041378">
    <property type="entry name" value="S-layer_SbsC_C"/>
</dbReference>
<dbReference type="RefSeq" id="WP_191696571.1">
    <property type="nucleotide sequence ID" value="NZ_JACSQO010000001.1"/>
</dbReference>
<reference evidence="3 4" key="1">
    <citation type="submission" date="2020-08" db="EMBL/GenBank/DDBJ databases">
        <title>A Genomic Blueprint of the Chicken Gut Microbiome.</title>
        <authorList>
            <person name="Gilroy R."/>
            <person name="Ravi A."/>
            <person name="Getino M."/>
            <person name="Pursley I."/>
            <person name="Horton D.L."/>
            <person name="Alikhan N.-F."/>
            <person name="Baker D."/>
            <person name="Gharbi K."/>
            <person name="Hall N."/>
            <person name="Watson M."/>
            <person name="Adriaenssens E.M."/>
            <person name="Foster-Nyarko E."/>
            <person name="Jarju S."/>
            <person name="Secka A."/>
            <person name="Antonio M."/>
            <person name="Oren A."/>
            <person name="Chaudhuri R."/>
            <person name="La Ragione R.M."/>
            <person name="Hildebrand F."/>
            <person name="Pallen M.J."/>
        </authorList>
    </citation>
    <scope>NUCLEOTIDE SEQUENCE [LARGE SCALE GENOMIC DNA]</scope>
    <source>
        <strain evidence="3 4">Sa2BUA9</strain>
    </source>
</reference>
<evidence type="ECO:0000313" key="4">
    <source>
        <dbReference type="Proteomes" id="UP000640786"/>
    </source>
</evidence>
<dbReference type="Gene3D" id="1.20.58.780">
    <property type="match status" value="1"/>
</dbReference>
<sequence length="736" mass="81418">MIKATKIAVIATVFIATAPVPSVNAAGNVNQLVTNAINAGTILKWAISVEGFANFKTRPYAEYNTTKNYIEAAEKASSQLSQSEKLNVHARLVDAKIQVKRAQAYIDAITSSEKIKELTNNMNSSIASGELDRIEATYHLATAEYRKQTKLLDRVYGQSTRDGIRNSVKPTFEALMNSVQYDVTIHMHLEKAKKLLKEEKYIETDLELMKAYEYLNGYKDSLSFYSKLQNNYESTLNSVPLLPLFATTDGKNTVTVKLSKALLTNSSNLEAGQFKISGEIVQHARLSEDKKSITLTTTDLNGDTDYLLTWKGSEIIFTTPEVPDNSGILLNDLEERYLETTDTHVYIAKLTNSDNSPYNGRVRISLANNNGEPTTGVITSVNGHVEEASQEWRSYADQNGHVVFTVTAGAGTYTNVQPTIQKLDGNETSKQAAVTHFYQLQTNSGVYDFQIENETIHKEAGYIVVNGMKYKWDANDLFFIHGQLISKEEFERALTKGDMLTLGYDVRLENASTWNIVSDITQHAAVKITNPAQSPLTFDGSFYEISGTAHPGNKVKVYRNSVYVGMVTVDEDGYWSLGTVSLLQNMENTFVAYQYTPGQDGIDGEGAINTATNTIFEGAFASTAITYHDEGSNGISITDTFDFSFLNPSYGHSFKRSLSGTLTINDGLGKSVVVKVDYIDGNTLKVIDFISREEGFNFKSSLFVITSTTGIINQDQLKYSVEASKLEGTLLKKTSY</sequence>
<evidence type="ECO:0000259" key="2">
    <source>
        <dbReference type="Pfam" id="PF18058"/>
    </source>
</evidence>
<evidence type="ECO:0000313" key="3">
    <source>
        <dbReference type="EMBL" id="MBD7943175.1"/>
    </source>
</evidence>
<dbReference type="InterPro" id="IPR013783">
    <property type="entry name" value="Ig-like_fold"/>
</dbReference>
<feature type="domain" description="SbsC C-terminal" evidence="2">
    <location>
        <begin position="44"/>
        <end position="166"/>
    </location>
</feature>
<dbReference type="Pfam" id="PF18058">
    <property type="entry name" value="SbsC_C"/>
    <property type="match status" value="1"/>
</dbReference>
<gene>
    <name evidence="3" type="ORF">H9650_03510</name>
</gene>
<protein>
    <recommendedName>
        <fullName evidence="2">SbsC C-terminal domain-containing protein</fullName>
    </recommendedName>
</protein>
<comment type="caution">
    <text evidence="3">The sequence shown here is derived from an EMBL/GenBank/DDBJ whole genome shotgun (WGS) entry which is preliminary data.</text>
</comment>
<name>A0ABR8R697_9BACI</name>